<feature type="compositionally biased region" description="Low complexity" evidence="1">
    <location>
        <begin position="256"/>
        <end position="266"/>
    </location>
</feature>
<reference evidence="3 4" key="1">
    <citation type="submission" date="2024-09" db="EMBL/GenBank/DDBJ databases">
        <authorList>
            <person name="Sun Q."/>
            <person name="Mori K."/>
        </authorList>
    </citation>
    <scope>NUCLEOTIDE SEQUENCE [LARGE SCALE GENOMIC DNA]</scope>
    <source>
        <strain evidence="3 4">TBRC 2205</strain>
    </source>
</reference>
<feature type="transmembrane region" description="Helical" evidence="2">
    <location>
        <begin position="21"/>
        <end position="44"/>
    </location>
</feature>
<evidence type="ECO:0000313" key="4">
    <source>
        <dbReference type="Proteomes" id="UP001589894"/>
    </source>
</evidence>
<feature type="region of interest" description="Disordered" evidence="1">
    <location>
        <begin position="205"/>
        <end position="294"/>
    </location>
</feature>
<comment type="caution">
    <text evidence="3">The sequence shown here is derived from an EMBL/GenBank/DDBJ whole genome shotgun (WGS) entry which is preliminary data.</text>
</comment>
<accession>A0ABV6P2S0</accession>
<evidence type="ECO:0000313" key="3">
    <source>
        <dbReference type="EMBL" id="MFC0567330.1"/>
    </source>
</evidence>
<dbReference type="RefSeq" id="WP_377342624.1">
    <property type="nucleotide sequence ID" value="NZ_JBHLUE010000020.1"/>
</dbReference>
<feature type="region of interest" description="Disordered" evidence="1">
    <location>
        <begin position="488"/>
        <end position="509"/>
    </location>
</feature>
<gene>
    <name evidence="3" type="ORF">ACFFHU_24720</name>
</gene>
<keyword evidence="4" id="KW-1185">Reference proteome</keyword>
<dbReference type="Gene3D" id="3.40.1350.110">
    <property type="match status" value="1"/>
</dbReference>
<evidence type="ECO:0000256" key="1">
    <source>
        <dbReference type="SAM" id="MobiDB-lite"/>
    </source>
</evidence>
<evidence type="ECO:0000256" key="2">
    <source>
        <dbReference type="SAM" id="Phobius"/>
    </source>
</evidence>
<dbReference type="EMBL" id="JBHLUE010000020">
    <property type="protein sequence ID" value="MFC0567330.1"/>
    <property type="molecule type" value="Genomic_DNA"/>
</dbReference>
<proteinExistence type="predicted"/>
<dbReference type="Proteomes" id="UP001589894">
    <property type="component" value="Unassembled WGS sequence"/>
</dbReference>
<keyword evidence="2" id="KW-0812">Transmembrane</keyword>
<keyword evidence="2" id="KW-0472">Membrane</keyword>
<feature type="compositionally biased region" description="Low complexity" evidence="1">
    <location>
        <begin position="213"/>
        <end position="227"/>
    </location>
</feature>
<keyword evidence="2" id="KW-1133">Transmembrane helix</keyword>
<sequence>MAERPATDRDGAPAAGRDRRPILLIGAIALVVVLVAGGVTWWLWPKGPDRKPFDQAVDGLAAAEALTYRTALAGLTTDTRVNRQGDALGAVTLAGQRFELMTLHGRTYLRAPTGLLPGGGAAVTGLRNRWFASGSGLATLGGSVVAPPQLAERLRAVVDHATGFDRASVGDTGAYVAHAPDGDLYVTARKPYRVLRLVPRGIPSIPSLPALPTSPGRPTAGPATPARPSGPPPSARPPASAPPSLPDFPSLPPLPDLSSLPSLPGGALVGARYRQPSQPAGAQAQPAPGLDVSPLPAEQADALQTDFVSSATQLVDAADPNVRFTAQVSGNIGCGGACTVNASVTNQVTGQGETTVTGAQVTAEMTANISVDGQPGGTCVSPPTPIPTNGAGQLSCSDPASGALARALLEEKKAAAAGRGGMVSVAVTAQVEVLARAMTEAEVRQEVDRLKQDQRNLRAGRAPPAYPAEGITVGPVNLGARQSGTAAPVRVDGLSNPWNNRKSKEQRSDGLLIEDALGGNLPDGARAIDFYSAHDGGTAISIKSIDPRGDSYRVDPGGVGTTGIGYVRTLDNYRRGIDLWNPLVPPDAVSVWVLRLAYPAGITDPKALAQLDRIRREAQAKNIVLQLVPIEG</sequence>
<feature type="compositionally biased region" description="Low complexity" evidence="1">
    <location>
        <begin position="275"/>
        <end position="289"/>
    </location>
</feature>
<organism evidence="3 4">
    <name type="scientific">Plantactinospora siamensis</name>
    <dbReference type="NCBI Taxonomy" id="555372"/>
    <lineage>
        <taxon>Bacteria</taxon>
        <taxon>Bacillati</taxon>
        <taxon>Actinomycetota</taxon>
        <taxon>Actinomycetes</taxon>
        <taxon>Micromonosporales</taxon>
        <taxon>Micromonosporaceae</taxon>
        <taxon>Plantactinospora</taxon>
    </lineage>
</organism>
<name>A0ABV6P2S0_9ACTN</name>
<feature type="compositionally biased region" description="Pro residues" evidence="1">
    <location>
        <begin position="228"/>
        <end position="255"/>
    </location>
</feature>
<protein>
    <submittedName>
        <fullName evidence="3">Uncharacterized protein</fullName>
    </submittedName>
</protein>